<organism evidence="2 3">
    <name type="scientific">Antricoccus suffuscus</name>
    <dbReference type="NCBI Taxonomy" id="1629062"/>
    <lineage>
        <taxon>Bacteria</taxon>
        <taxon>Bacillati</taxon>
        <taxon>Actinomycetota</taxon>
        <taxon>Actinomycetes</taxon>
        <taxon>Geodermatophilales</taxon>
        <taxon>Antricoccaceae</taxon>
        <taxon>Antricoccus</taxon>
    </lineage>
</organism>
<dbReference type="AlphaFoldDB" id="A0A2T0ZY58"/>
<feature type="transmembrane region" description="Helical" evidence="1">
    <location>
        <begin position="103"/>
        <end position="122"/>
    </location>
</feature>
<proteinExistence type="predicted"/>
<evidence type="ECO:0000313" key="3">
    <source>
        <dbReference type="Proteomes" id="UP000237752"/>
    </source>
</evidence>
<evidence type="ECO:0000313" key="2">
    <source>
        <dbReference type="EMBL" id="PRZ41018.1"/>
    </source>
</evidence>
<accession>A0A2T0ZY58</accession>
<comment type="caution">
    <text evidence="2">The sequence shown here is derived from an EMBL/GenBank/DDBJ whole genome shotgun (WGS) entry which is preliminary data.</text>
</comment>
<gene>
    <name evidence="2" type="ORF">CLV47_11251</name>
</gene>
<keyword evidence="3" id="KW-1185">Reference proteome</keyword>
<reference evidence="2 3" key="1">
    <citation type="submission" date="2018-03" db="EMBL/GenBank/DDBJ databases">
        <title>Genomic Encyclopedia of Archaeal and Bacterial Type Strains, Phase II (KMG-II): from individual species to whole genera.</title>
        <authorList>
            <person name="Goeker M."/>
        </authorList>
    </citation>
    <scope>NUCLEOTIDE SEQUENCE [LARGE SCALE GENOMIC DNA]</scope>
    <source>
        <strain evidence="2 3">DSM 100065</strain>
    </source>
</reference>
<keyword evidence="1" id="KW-0812">Transmembrane</keyword>
<feature type="transmembrane region" description="Helical" evidence="1">
    <location>
        <begin position="63"/>
        <end position="83"/>
    </location>
</feature>
<evidence type="ECO:0000256" key="1">
    <source>
        <dbReference type="SAM" id="Phobius"/>
    </source>
</evidence>
<feature type="transmembrane region" description="Helical" evidence="1">
    <location>
        <begin position="36"/>
        <end position="56"/>
    </location>
</feature>
<sequence length="138" mass="14851">MKSLEQWLGVLIWCVVTLAIAVLGVFFVPLATSGGVHIPISLLVVVVANVLLPSVFTRGLELAWAWFVPPLIWVIVVIPSASLTGDGDILLPGSPAYSSTLNLIYLGLGVVAAIVGAYVARMDFNLIRQLRRTGERQK</sequence>
<keyword evidence="1" id="KW-1133">Transmembrane helix</keyword>
<dbReference type="RefSeq" id="WP_106349680.1">
    <property type="nucleotide sequence ID" value="NZ_PVUE01000012.1"/>
</dbReference>
<protein>
    <submittedName>
        <fullName evidence="2">Uncharacterized protein</fullName>
    </submittedName>
</protein>
<feature type="transmembrane region" description="Helical" evidence="1">
    <location>
        <begin position="7"/>
        <end position="30"/>
    </location>
</feature>
<keyword evidence="1" id="KW-0472">Membrane</keyword>
<dbReference type="EMBL" id="PVUE01000012">
    <property type="protein sequence ID" value="PRZ41018.1"/>
    <property type="molecule type" value="Genomic_DNA"/>
</dbReference>
<name>A0A2T0ZY58_9ACTN</name>
<dbReference type="Proteomes" id="UP000237752">
    <property type="component" value="Unassembled WGS sequence"/>
</dbReference>